<accession>A0A9W9HPL3</accession>
<sequence length="512" mass="55375">MATERQYSAELEAKVSPQLPSRFYFAFFSMSALALAAALSTTSLSIALQAKGVQTIAQDFHLSSPKTFWLGTSTALTSTIIQPCCATLADVFGRKVVLTGSALLLTVGSLMGAVAPNYSTILAGRTLQGFGSGGISALTDIIVTDIVPLRVRGKWFAFISVPWAIGTTIGPVLSGILTTEGSWHCLSNLQQVDFTGFLLLAFSLVAILVPIMQASVVYSWQDPHTLVPLLVGVLGLCVFLVYELRWARNPLIPLTQFRNRSCILTFFCTMLHGMVLWCIMYYLPVYYETIKGFSSLDSGLAVLPETLTLVPASILIGYLVSWTGKYRWAIWMGWTVSTIGSAILYLLTPSTPNGMWIILNLPLGVGMGLLFGAMGFAVQAAVDAERVPLAVTLYSFWRAFGAALGISIGSAIFSSGLEGQNVKSRSWVPDESAIVNIPFCKRDRGKQSSIREVSALTNSEMGALRHVWIFCAVACAVALIGSLGIESFSLDQPLVKTRKQDLRCDDDRAAVV</sequence>
<reference evidence="7" key="2">
    <citation type="journal article" date="2023" name="IMA Fungus">
        <title>Comparative genomic study of the Penicillium genus elucidates a diverse pangenome and 15 lateral gene transfer events.</title>
        <authorList>
            <person name="Petersen C."/>
            <person name="Sorensen T."/>
            <person name="Nielsen M.R."/>
            <person name="Sondergaard T.E."/>
            <person name="Sorensen J.L."/>
            <person name="Fitzpatrick D.A."/>
            <person name="Frisvad J.C."/>
            <person name="Nielsen K.L."/>
        </authorList>
    </citation>
    <scope>NUCLEOTIDE SEQUENCE</scope>
    <source>
        <strain evidence="7">IBT 26290</strain>
    </source>
</reference>
<gene>
    <name evidence="7" type="ORF">N7482_010631</name>
</gene>
<organism evidence="7 8">
    <name type="scientific">Penicillium canariense</name>
    <dbReference type="NCBI Taxonomy" id="189055"/>
    <lineage>
        <taxon>Eukaryota</taxon>
        <taxon>Fungi</taxon>
        <taxon>Dikarya</taxon>
        <taxon>Ascomycota</taxon>
        <taxon>Pezizomycotina</taxon>
        <taxon>Eurotiomycetes</taxon>
        <taxon>Eurotiomycetidae</taxon>
        <taxon>Eurotiales</taxon>
        <taxon>Aspergillaceae</taxon>
        <taxon>Penicillium</taxon>
    </lineage>
</organism>
<feature type="domain" description="Major facilitator superfamily (MFS) profile" evidence="6">
    <location>
        <begin position="29"/>
        <end position="490"/>
    </location>
</feature>
<feature type="transmembrane region" description="Helical" evidence="5">
    <location>
        <begin position="399"/>
        <end position="417"/>
    </location>
</feature>
<dbReference type="GO" id="GO:0005886">
    <property type="term" value="C:plasma membrane"/>
    <property type="evidence" value="ECO:0007669"/>
    <property type="project" value="TreeGrafter"/>
</dbReference>
<dbReference type="OrthoDB" id="4340122at2759"/>
<dbReference type="EMBL" id="JAPQKN010000008">
    <property type="protein sequence ID" value="KAJ5151379.1"/>
    <property type="molecule type" value="Genomic_DNA"/>
</dbReference>
<evidence type="ECO:0000256" key="1">
    <source>
        <dbReference type="ARBA" id="ARBA00004141"/>
    </source>
</evidence>
<dbReference type="InterPro" id="IPR020846">
    <property type="entry name" value="MFS_dom"/>
</dbReference>
<keyword evidence="8" id="KW-1185">Reference proteome</keyword>
<dbReference type="RefSeq" id="XP_056538712.1">
    <property type="nucleotide sequence ID" value="XM_056692755.1"/>
</dbReference>
<feature type="transmembrane region" description="Helical" evidence="5">
    <location>
        <begin position="226"/>
        <end position="242"/>
    </location>
</feature>
<dbReference type="Gene3D" id="1.20.1720.10">
    <property type="entry name" value="Multidrug resistance protein D"/>
    <property type="match status" value="1"/>
</dbReference>
<evidence type="ECO:0000313" key="8">
    <source>
        <dbReference type="Proteomes" id="UP001149163"/>
    </source>
</evidence>
<proteinExistence type="predicted"/>
<feature type="transmembrane region" description="Helical" evidence="5">
    <location>
        <begin position="155"/>
        <end position="177"/>
    </location>
</feature>
<comment type="subcellular location">
    <subcellularLocation>
        <location evidence="1">Membrane</location>
        <topology evidence="1">Multi-pass membrane protein</topology>
    </subcellularLocation>
</comment>
<comment type="caution">
    <text evidence="7">The sequence shown here is derived from an EMBL/GenBank/DDBJ whole genome shotgun (WGS) entry which is preliminary data.</text>
</comment>
<feature type="transmembrane region" description="Helical" evidence="5">
    <location>
        <begin position="303"/>
        <end position="321"/>
    </location>
</feature>
<feature type="transmembrane region" description="Helical" evidence="5">
    <location>
        <begin position="68"/>
        <end position="89"/>
    </location>
</feature>
<evidence type="ECO:0000256" key="5">
    <source>
        <dbReference type="SAM" id="Phobius"/>
    </source>
</evidence>
<keyword evidence="3 5" id="KW-1133">Transmembrane helix</keyword>
<evidence type="ECO:0000256" key="2">
    <source>
        <dbReference type="ARBA" id="ARBA00022692"/>
    </source>
</evidence>
<feature type="transmembrane region" description="Helical" evidence="5">
    <location>
        <begin position="96"/>
        <end position="115"/>
    </location>
</feature>
<feature type="transmembrane region" description="Helical" evidence="5">
    <location>
        <begin position="467"/>
        <end position="490"/>
    </location>
</feature>
<feature type="transmembrane region" description="Helical" evidence="5">
    <location>
        <begin position="263"/>
        <end position="283"/>
    </location>
</feature>
<dbReference type="SUPFAM" id="SSF103473">
    <property type="entry name" value="MFS general substrate transporter"/>
    <property type="match status" value="1"/>
</dbReference>
<dbReference type="PANTHER" id="PTHR23501:SF59">
    <property type="entry name" value="MAJOR FACILITATOR SUPERFAMILY (MFS) PROFILE DOMAIN-CONTAINING PROTEIN-RELATED"/>
    <property type="match status" value="1"/>
</dbReference>
<feature type="transmembrane region" description="Helical" evidence="5">
    <location>
        <begin position="197"/>
        <end position="220"/>
    </location>
</feature>
<dbReference type="GO" id="GO:0022857">
    <property type="term" value="F:transmembrane transporter activity"/>
    <property type="evidence" value="ECO:0007669"/>
    <property type="project" value="InterPro"/>
</dbReference>
<evidence type="ECO:0000256" key="4">
    <source>
        <dbReference type="ARBA" id="ARBA00023136"/>
    </source>
</evidence>
<dbReference type="Gene3D" id="1.20.1250.20">
    <property type="entry name" value="MFS general substrate transporter like domains"/>
    <property type="match status" value="1"/>
</dbReference>
<feature type="transmembrane region" description="Helical" evidence="5">
    <location>
        <begin position="328"/>
        <end position="348"/>
    </location>
</feature>
<protein>
    <recommendedName>
        <fullName evidence="6">Major facilitator superfamily (MFS) profile domain-containing protein</fullName>
    </recommendedName>
</protein>
<keyword evidence="2 5" id="KW-0812">Transmembrane</keyword>
<evidence type="ECO:0000313" key="7">
    <source>
        <dbReference type="EMBL" id="KAJ5151379.1"/>
    </source>
</evidence>
<name>A0A9W9HPL3_9EURO</name>
<evidence type="ECO:0000256" key="3">
    <source>
        <dbReference type="ARBA" id="ARBA00022989"/>
    </source>
</evidence>
<dbReference type="PROSITE" id="PS50850">
    <property type="entry name" value="MFS"/>
    <property type="match status" value="1"/>
</dbReference>
<dbReference type="PANTHER" id="PTHR23501">
    <property type="entry name" value="MAJOR FACILITATOR SUPERFAMILY"/>
    <property type="match status" value="1"/>
</dbReference>
<dbReference type="Proteomes" id="UP001149163">
    <property type="component" value="Unassembled WGS sequence"/>
</dbReference>
<dbReference type="InterPro" id="IPR011701">
    <property type="entry name" value="MFS"/>
</dbReference>
<feature type="transmembrane region" description="Helical" evidence="5">
    <location>
        <begin position="23"/>
        <end position="48"/>
    </location>
</feature>
<dbReference type="Pfam" id="PF07690">
    <property type="entry name" value="MFS_1"/>
    <property type="match status" value="1"/>
</dbReference>
<keyword evidence="4 5" id="KW-0472">Membrane</keyword>
<reference evidence="7" key="1">
    <citation type="submission" date="2022-11" db="EMBL/GenBank/DDBJ databases">
        <authorList>
            <person name="Petersen C."/>
        </authorList>
    </citation>
    <scope>NUCLEOTIDE SEQUENCE</scope>
    <source>
        <strain evidence="7">IBT 26290</strain>
    </source>
</reference>
<evidence type="ECO:0000259" key="6">
    <source>
        <dbReference type="PROSITE" id="PS50850"/>
    </source>
</evidence>
<dbReference type="AlphaFoldDB" id="A0A9W9HPL3"/>
<feature type="transmembrane region" description="Helical" evidence="5">
    <location>
        <begin position="354"/>
        <end position="378"/>
    </location>
</feature>
<dbReference type="GeneID" id="81431931"/>
<dbReference type="InterPro" id="IPR036259">
    <property type="entry name" value="MFS_trans_sf"/>
</dbReference>